<evidence type="ECO:0000313" key="15">
    <source>
        <dbReference type="EMBL" id="KAA5607147.1"/>
    </source>
</evidence>
<dbReference type="NCBIfam" id="TIGR00372">
    <property type="entry name" value="cas4"/>
    <property type="match status" value="1"/>
</dbReference>
<keyword evidence="11 13" id="KW-0051">Antiviral defense</keyword>
<evidence type="ECO:0000256" key="10">
    <source>
        <dbReference type="ARBA" id="ARBA00023014"/>
    </source>
</evidence>
<dbReference type="CDD" id="cd09637">
    <property type="entry name" value="Cas4_I-A_I-B_I-C_I-D_II-B"/>
    <property type="match status" value="1"/>
</dbReference>
<dbReference type="EC" id="3.1.12.1" evidence="3 13"/>
<evidence type="ECO:0000256" key="8">
    <source>
        <dbReference type="ARBA" id="ARBA00022839"/>
    </source>
</evidence>
<comment type="cofactor">
    <cofactor evidence="13">
        <name>iron-sulfur cluster</name>
        <dbReference type="ChEBI" id="CHEBI:30408"/>
    </cofactor>
</comment>
<evidence type="ECO:0000256" key="1">
    <source>
        <dbReference type="ARBA" id="ARBA00001966"/>
    </source>
</evidence>
<dbReference type="InterPro" id="IPR013343">
    <property type="entry name" value="CRISPR-assoc_prot_Cas4"/>
</dbReference>
<keyword evidence="16" id="KW-1185">Reference proteome</keyword>
<dbReference type="GO" id="GO:0051607">
    <property type="term" value="P:defense response to virus"/>
    <property type="evidence" value="ECO:0007669"/>
    <property type="project" value="UniProtKB-KW"/>
</dbReference>
<dbReference type="Proteomes" id="UP000324065">
    <property type="component" value="Unassembled WGS sequence"/>
</dbReference>
<dbReference type="Pfam" id="PF01930">
    <property type="entry name" value="Cas_Cas4"/>
    <property type="match status" value="1"/>
</dbReference>
<comment type="cofactor">
    <cofactor evidence="13">
        <name>Mg(2+)</name>
        <dbReference type="ChEBI" id="CHEBI:18420"/>
    </cofactor>
    <cofactor evidence="13">
        <name>Mn(2+)</name>
        <dbReference type="ChEBI" id="CHEBI:29035"/>
    </cofactor>
    <text evidence="13">Mg(2+) or Mn(2+) required for ssDNA cleavage activity.</text>
</comment>
<dbReference type="OrthoDB" id="9781776at2"/>
<evidence type="ECO:0000256" key="9">
    <source>
        <dbReference type="ARBA" id="ARBA00023004"/>
    </source>
</evidence>
<evidence type="ECO:0000256" key="7">
    <source>
        <dbReference type="ARBA" id="ARBA00022801"/>
    </source>
</evidence>
<comment type="caution">
    <text evidence="15">The sequence shown here is derived from an EMBL/GenBank/DDBJ whole genome shotgun (WGS) entry which is preliminary data.</text>
</comment>
<dbReference type="InterPro" id="IPR051827">
    <property type="entry name" value="Cas4_exonuclease"/>
</dbReference>
<keyword evidence="10 13" id="KW-0411">Iron-sulfur</keyword>
<evidence type="ECO:0000259" key="14">
    <source>
        <dbReference type="Pfam" id="PF01930"/>
    </source>
</evidence>
<dbReference type="InterPro" id="IPR022765">
    <property type="entry name" value="Dna2/Cas4_DUF83"/>
</dbReference>
<evidence type="ECO:0000256" key="6">
    <source>
        <dbReference type="ARBA" id="ARBA00022723"/>
    </source>
</evidence>
<dbReference type="PANTHER" id="PTHR36531">
    <property type="entry name" value="CRISPR-ASSOCIATED EXONUCLEASE CAS4"/>
    <property type="match status" value="1"/>
</dbReference>
<sequence length="220" mass="24777">MMTTDPVPIAALQHMLYCARQCALIHVERVWEENRLTAEGRVLHDTVDQRQQHRRRGVRVVTALPVYSLHLGLSGIADVVEFHQGPEGETPYPVEYKRGRPKAHRADAVQLCAQALCLEEMTGRPVSEGALFYGETRRRQGVAFDTDLRALTEDTVTRVKVLLAETTLPPPTEDSRRCRACSLNEPCRPDLAGRSAHGWWTRRVERLMAGDDADSEDDLP</sequence>
<evidence type="ECO:0000313" key="16">
    <source>
        <dbReference type="Proteomes" id="UP000324065"/>
    </source>
</evidence>
<dbReference type="InterPro" id="IPR011604">
    <property type="entry name" value="PDDEXK-like_dom_sf"/>
</dbReference>
<dbReference type="GO" id="GO:0004527">
    <property type="term" value="F:exonuclease activity"/>
    <property type="evidence" value="ECO:0007669"/>
    <property type="project" value="UniProtKB-KW"/>
</dbReference>
<keyword evidence="7 13" id="KW-0378">Hydrolase</keyword>
<comment type="function">
    <text evidence="13">CRISPR (clustered regularly interspaced short palindromic repeat) is an adaptive immune system that provides protection against mobile genetic elements (viruses, transposable elements and conjugative plasmids). CRISPR clusters contain sequences complementary to antecedent mobile elements and target invading nucleic acids. CRISPR clusters are transcribed and processed into CRISPR RNA (crRNA).</text>
</comment>
<evidence type="ECO:0000256" key="12">
    <source>
        <dbReference type="ARBA" id="ARBA00023211"/>
    </source>
</evidence>
<dbReference type="PANTHER" id="PTHR36531:SF6">
    <property type="entry name" value="DNA REPLICATION ATP-DEPENDENT HELICASE_NUCLEASE DNA2"/>
    <property type="match status" value="1"/>
</dbReference>
<organism evidence="15 16">
    <name type="scientific">Roseospira marina</name>
    <dbReference type="NCBI Taxonomy" id="140057"/>
    <lineage>
        <taxon>Bacteria</taxon>
        <taxon>Pseudomonadati</taxon>
        <taxon>Pseudomonadota</taxon>
        <taxon>Alphaproteobacteria</taxon>
        <taxon>Rhodospirillales</taxon>
        <taxon>Rhodospirillaceae</taxon>
        <taxon>Roseospira</taxon>
    </lineage>
</organism>
<keyword evidence="5 13" id="KW-0540">Nuclease</keyword>
<keyword evidence="9 13" id="KW-0408">Iron</keyword>
<accession>A0A5M6IGW2</accession>
<dbReference type="GO" id="GO:0051536">
    <property type="term" value="F:iron-sulfur cluster binding"/>
    <property type="evidence" value="ECO:0007669"/>
    <property type="project" value="UniProtKB-KW"/>
</dbReference>
<comment type="similarity">
    <text evidence="2 13">Belongs to the CRISPR-associated exonuclease Cas4 family.</text>
</comment>
<feature type="domain" description="DUF83" evidence="14">
    <location>
        <begin position="11"/>
        <end position="187"/>
    </location>
</feature>
<evidence type="ECO:0000256" key="3">
    <source>
        <dbReference type="ARBA" id="ARBA00012768"/>
    </source>
</evidence>
<evidence type="ECO:0000256" key="2">
    <source>
        <dbReference type="ARBA" id="ARBA00009189"/>
    </source>
</evidence>
<keyword evidence="6 13" id="KW-0479">Metal-binding</keyword>
<dbReference type="AlphaFoldDB" id="A0A5M6IGW2"/>
<reference evidence="15 16" key="1">
    <citation type="submission" date="2019-09" db="EMBL/GenBank/DDBJ databases">
        <title>Genome sequence of Roseospira marina, one of the more divergent members of the non-sulfur purple photosynthetic bacterial family, the Rhodospirillaceae.</title>
        <authorList>
            <person name="Meyer T."/>
            <person name="Kyndt J."/>
        </authorList>
    </citation>
    <scope>NUCLEOTIDE SEQUENCE [LARGE SCALE GENOMIC DNA]</scope>
    <source>
        <strain evidence="15 16">DSM 15113</strain>
    </source>
</reference>
<name>A0A5M6IGW2_9PROT</name>
<keyword evidence="12 13" id="KW-0464">Manganese</keyword>
<proteinExistence type="inferred from homology"/>
<dbReference type="GO" id="GO:0046872">
    <property type="term" value="F:metal ion binding"/>
    <property type="evidence" value="ECO:0007669"/>
    <property type="project" value="UniProtKB-KW"/>
</dbReference>
<evidence type="ECO:0000256" key="13">
    <source>
        <dbReference type="RuleBase" id="RU365022"/>
    </source>
</evidence>
<protein>
    <recommendedName>
        <fullName evidence="4 13">CRISPR-associated exonuclease Cas4</fullName>
        <ecNumber evidence="3 13">3.1.12.1</ecNumber>
    </recommendedName>
</protein>
<keyword evidence="8 13" id="KW-0269">Exonuclease</keyword>
<gene>
    <name evidence="15" type="primary">cas4</name>
    <name evidence="15" type="ORF">F1188_02695</name>
</gene>
<comment type="cofactor">
    <cofactor evidence="1">
        <name>[4Fe-4S] cluster</name>
        <dbReference type="ChEBI" id="CHEBI:49883"/>
    </cofactor>
</comment>
<evidence type="ECO:0000256" key="11">
    <source>
        <dbReference type="ARBA" id="ARBA00023118"/>
    </source>
</evidence>
<dbReference type="EMBL" id="VWPJ01000002">
    <property type="protein sequence ID" value="KAA5607147.1"/>
    <property type="molecule type" value="Genomic_DNA"/>
</dbReference>
<dbReference type="Gene3D" id="3.90.320.10">
    <property type="match status" value="1"/>
</dbReference>
<evidence type="ECO:0000256" key="4">
    <source>
        <dbReference type="ARBA" id="ARBA00020049"/>
    </source>
</evidence>
<evidence type="ECO:0000256" key="5">
    <source>
        <dbReference type="ARBA" id="ARBA00022722"/>
    </source>
</evidence>